<keyword evidence="5" id="KW-1185">Reference proteome</keyword>
<name>A0A7Y0Q437_9FIRM</name>
<dbReference type="PANTHER" id="PTHR42919">
    <property type="entry name" value="N-ALPHA-ACETYLTRANSFERASE"/>
    <property type="match status" value="1"/>
</dbReference>
<dbReference type="Proteomes" id="UP000533476">
    <property type="component" value="Unassembled WGS sequence"/>
</dbReference>
<evidence type="ECO:0000256" key="1">
    <source>
        <dbReference type="ARBA" id="ARBA00022679"/>
    </source>
</evidence>
<dbReference type="GO" id="GO:0016747">
    <property type="term" value="F:acyltransferase activity, transferring groups other than amino-acyl groups"/>
    <property type="evidence" value="ECO:0007669"/>
    <property type="project" value="InterPro"/>
</dbReference>
<gene>
    <name evidence="4" type="ORF">HIJ39_17915</name>
</gene>
<dbReference type="CDD" id="cd04301">
    <property type="entry name" value="NAT_SF"/>
    <property type="match status" value="1"/>
</dbReference>
<evidence type="ECO:0000313" key="5">
    <source>
        <dbReference type="Proteomes" id="UP000533476"/>
    </source>
</evidence>
<reference evidence="4 5" key="1">
    <citation type="submission" date="2020-04" db="EMBL/GenBank/DDBJ databases">
        <authorList>
            <person name="Zhang R."/>
            <person name="Schippers A."/>
        </authorList>
    </citation>
    <scope>NUCLEOTIDE SEQUENCE [LARGE SCALE GENOMIC DNA]</scope>
    <source>
        <strain evidence="4 5">DSM 109850</strain>
    </source>
</reference>
<keyword evidence="1 4" id="KW-0808">Transferase</keyword>
<comment type="caution">
    <text evidence="4">The sequence shown here is derived from an EMBL/GenBank/DDBJ whole genome shotgun (WGS) entry which is preliminary data.</text>
</comment>
<dbReference type="PANTHER" id="PTHR42919:SF8">
    <property type="entry name" value="N-ALPHA-ACETYLTRANSFERASE 50"/>
    <property type="match status" value="1"/>
</dbReference>
<proteinExistence type="predicted"/>
<evidence type="ECO:0000259" key="3">
    <source>
        <dbReference type="PROSITE" id="PS51186"/>
    </source>
</evidence>
<dbReference type="AlphaFoldDB" id="A0A7Y0Q437"/>
<organism evidence="4 5">
    <name type="scientific">Sulfobacillus harzensis</name>
    <dbReference type="NCBI Taxonomy" id="2729629"/>
    <lineage>
        <taxon>Bacteria</taxon>
        <taxon>Bacillati</taxon>
        <taxon>Bacillota</taxon>
        <taxon>Clostridia</taxon>
        <taxon>Eubacteriales</taxon>
        <taxon>Clostridiales Family XVII. Incertae Sedis</taxon>
        <taxon>Sulfobacillus</taxon>
    </lineage>
</organism>
<dbReference type="InterPro" id="IPR016181">
    <property type="entry name" value="Acyl_CoA_acyltransferase"/>
</dbReference>
<dbReference type="SUPFAM" id="SSF55729">
    <property type="entry name" value="Acyl-CoA N-acyltransferases (Nat)"/>
    <property type="match status" value="1"/>
</dbReference>
<dbReference type="EMBL" id="JABBVZ010000092">
    <property type="protein sequence ID" value="NMP24212.1"/>
    <property type="molecule type" value="Genomic_DNA"/>
</dbReference>
<dbReference type="InterPro" id="IPR000182">
    <property type="entry name" value="GNAT_dom"/>
</dbReference>
<sequence>MTETEYQAFLADAVKEYAGDHVRGGRWSQDEALEESAKEFAQLLPEGPKTPDHYLFTVVDGDHNRPVGTLWYMVRPGPNGKTAFIYNIRMNEDARGQGYGTQTLKALEADAQARGVVSMSLHVFGHNEGAFRLYQRLGYRTTNIVMAKDLK</sequence>
<keyword evidence="2" id="KW-0012">Acyltransferase</keyword>
<evidence type="ECO:0000256" key="2">
    <source>
        <dbReference type="ARBA" id="ARBA00023315"/>
    </source>
</evidence>
<dbReference type="InterPro" id="IPR051556">
    <property type="entry name" value="N-term/lysine_N-AcTrnsfr"/>
</dbReference>
<protein>
    <submittedName>
        <fullName evidence="4">GNAT family N-acetyltransferase</fullName>
    </submittedName>
</protein>
<feature type="domain" description="N-acetyltransferase" evidence="3">
    <location>
        <begin position="12"/>
        <end position="151"/>
    </location>
</feature>
<accession>A0A7Y0Q437</accession>
<dbReference type="Pfam" id="PF00583">
    <property type="entry name" value="Acetyltransf_1"/>
    <property type="match status" value="1"/>
</dbReference>
<dbReference type="PROSITE" id="PS51186">
    <property type="entry name" value="GNAT"/>
    <property type="match status" value="1"/>
</dbReference>
<evidence type="ECO:0000313" key="4">
    <source>
        <dbReference type="EMBL" id="NMP24212.1"/>
    </source>
</evidence>
<dbReference type="Gene3D" id="3.40.630.30">
    <property type="match status" value="1"/>
</dbReference>